<feature type="transmembrane region" description="Helical" evidence="5">
    <location>
        <begin position="55"/>
        <end position="75"/>
    </location>
</feature>
<feature type="transmembrane region" description="Helical" evidence="5">
    <location>
        <begin position="339"/>
        <end position="363"/>
    </location>
</feature>
<protein>
    <submittedName>
        <fullName evidence="7">Polymerase</fullName>
    </submittedName>
</protein>
<dbReference type="EMBL" id="PELY01000199">
    <property type="protein sequence ID" value="RTH25889.1"/>
    <property type="molecule type" value="Genomic_DNA"/>
</dbReference>
<proteinExistence type="predicted"/>
<evidence type="ECO:0000313" key="8">
    <source>
        <dbReference type="Proteomes" id="UP000287306"/>
    </source>
</evidence>
<evidence type="ECO:0000259" key="6">
    <source>
        <dbReference type="Pfam" id="PF04932"/>
    </source>
</evidence>
<dbReference type="Pfam" id="PF04932">
    <property type="entry name" value="Wzy_C"/>
    <property type="match status" value="1"/>
</dbReference>
<feature type="transmembrane region" description="Helical" evidence="5">
    <location>
        <begin position="176"/>
        <end position="192"/>
    </location>
</feature>
<sequence length="400" mass="44460">MLALIMGAFLPLWRDVSGDPVDPYEGDALTRMLLLLGYALVLALLLRRPAFLWRGILYGLPLWVLSLWAFLSVAWSTAPEVTFRKAAAVLLTSLYGVYLAFRFTPESFLRLLGTTLLLVLGLSFAFVYLLPNWGLMGYPHEGAWRGIFVHKNVLGRFAALGVLVFLALLKTPGRKEAWVLGLLLSGVILAGARSATSLVLAFTVLFVALGLWLAWRYRKLWPVLLLFGITLGGSGGMILAANYEFLLEALGKDATLTGRVPLWLTLLPFIQERLWTGYGLGGFWLGWEGPSAYVWNLVGWDPPHAHNGYLDLCLDLGLVGLLLGLWLMIRFGLGSIRRYLVGGFSGETLFLVGLTVFLVVYNFSESNFLRANNLYWLFLVWGCMTVIKRRGLAARVAIPQ</sequence>
<dbReference type="Proteomes" id="UP000287306">
    <property type="component" value="Unassembled WGS sequence"/>
</dbReference>
<name>A0A430RXY7_THESC</name>
<evidence type="ECO:0000256" key="4">
    <source>
        <dbReference type="ARBA" id="ARBA00023136"/>
    </source>
</evidence>
<accession>A0A430RXY7</accession>
<dbReference type="PANTHER" id="PTHR37422:SF17">
    <property type="entry name" value="O-ANTIGEN LIGASE"/>
    <property type="match status" value="1"/>
</dbReference>
<feature type="transmembrane region" description="Helical" evidence="5">
    <location>
        <begin position="108"/>
        <end position="129"/>
    </location>
</feature>
<dbReference type="PANTHER" id="PTHR37422">
    <property type="entry name" value="TEICHURONIC ACID BIOSYNTHESIS PROTEIN TUAE"/>
    <property type="match status" value="1"/>
</dbReference>
<feature type="domain" description="O-antigen ligase-related" evidence="6">
    <location>
        <begin position="181"/>
        <end position="323"/>
    </location>
</feature>
<keyword evidence="2 5" id="KW-0812">Transmembrane</keyword>
<evidence type="ECO:0000256" key="5">
    <source>
        <dbReference type="SAM" id="Phobius"/>
    </source>
</evidence>
<evidence type="ECO:0000256" key="2">
    <source>
        <dbReference type="ARBA" id="ARBA00022692"/>
    </source>
</evidence>
<keyword evidence="4 5" id="KW-0472">Membrane</keyword>
<feature type="transmembrane region" description="Helical" evidence="5">
    <location>
        <begin position="28"/>
        <end position="46"/>
    </location>
</feature>
<evidence type="ECO:0000256" key="3">
    <source>
        <dbReference type="ARBA" id="ARBA00022989"/>
    </source>
</evidence>
<reference evidence="7 8" key="1">
    <citation type="journal article" date="2019" name="Extremophiles">
        <title>Biogeography of thermophiles and predominance of Thermus scotoductus in domestic water heaters.</title>
        <authorList>
            <person name="Wilpiszeski R.L."/>
            <person name="Zhang Z."/>
            <person name="House C.H."/>
        </authorList>
    </citation>
    <scope>NUCLEOTIDE SEQUENCE [LARGE SCALE GENOMIC DNA]</scope>
    <source>
        <strain evidence="7 8">25_S25</strain>
    </source>
</reference>
<comment type="subcellular location">
    <subcellularLocation>
        <location evidence="1">Membrane</location>
        <topology evidence="1">Multi-pass membrane protein</topology>
    </subcellularLocation>
</comment>
<feature type="transmembrane region" description="Helical" evidence="5">
    <location>
        <begin position="198"/>
        <end position="215"/>
    </location>
</feature>
<dbReference type="GO" id="GO:0016020">
    <property type="term" value="C:membrane"/>
    <property type="evidence" value="ECO:0007669"/>
    <property type="project" value="UniProtKB-SubCell"/>
</dbReference>
<evidence type="ECO:0000256" key="1">
    <source>
        <dbReference type="ARBA" id="ARBA00004141"/>
    </source>
</evidence>
<organism evidence="7 8">
    <name type="scientific">Thermus scotoductus</name>
    <dbReference type="NCBI Taxonomy" id="37636"/>
    <lineage>
        <taxon>Bacteria</taxon>
        <taxon>Thermotogati</taxon>
        <taxon>Deinococcota</taxon>
        <taxon>Deinococci</taxon>
        <taxon>Thermales</taxon>
        <taxon>Thermaceae</taxon>
        <taxon>Thermus</taxon>
    </lineage>
</organism>
<evidence type="ECO:0000313" key="7">
    <source>
        <dbReference type="EMBL" id="RTH25889.1"/>
    </source>
</evidence>
<feature type="transmembrane region" description="Helical" evidence="5">
    <location>
        <begin position="369"/>
        <end position="387"/>
    </location>
</feature>
<dbReference type="InterPro" id="IPR007016">
    <property type="entry name" value="O-antigen_ligase-rel_domated"/>
</dbReference>
<keyword evidence="3 5" id="KW-1133">Transmembrane helix</keyword>
<feature type="transmembrane region" description="Helical" evidence="5">
    <location>
        <begin position="308"/>
        <end position="327"/>
    </location>
</feature>
<gene>
    <name evidence="7" type="ORF">CSW38_07135</name>
</gene>
<feature type="transmembrane region" description="Helical" evidence="5">
    <location>
        <begin position="81"/>
        <end position="101"/>
    </location>
</feature>
<dbReference type="InterPro" id="IPR051533">
    <property type="entry name" value="WaaL-like"/>
</dbReference>
<dbReference type="AlphaFoldDB" id="A0A430RXY7"/>
<feature type="transmembrane region" description="Helical" evidence="5">
    <location>
        <begin position="222"/>
        <end position="243"/>
    </location>
</feature>
<comment type="caution">
    <text evidence="7">The sequence shown here is derived from an EMBL/GenBank/DDBJ whole genome shotgun (WGS) entry which is preliminary data.</text>
</comment>
<feature type="transmembrane region" description="Helical" evidence="5">
    <location>
        <begin position="149"/>
        <end position="169"/>
    </location>
</feature>